<organism evidence="3 4">
    <name type="scientific">Salvelinus namaycush</name>
    <name type="common">Lake trout</name>
    <name type="synonym">Salmo namaycush</name>
    <dbReference type="NCBI Taxonomy" id="8040"/>
    <lineage>
        <taxon>Eukaryota</taxon>
        <taxon>Metazoa</taxon>
        <taxon>Chordata</taxon>
        <taxon>Craniata</taxon>
        <taxon>Vertebrata</taxon>
        <taxon>Euteleostomi</taxon>
        <taxon>Actinopterygii</taxon>
        <taxon>Neopterygii</taxon>
        <taxon>Teleostei</taxon>
        <taxon>Protacanthopterygii</taxon>
        <taxon>Salmoniformes</taxon>
        <taxon>Salmonidae</taxon>
        <taxon>Salmoninae</taxon>
        <taxon>Salvelinus</taxon>
    </lineage>
</organism>
<proteinExistence type="predicted"/>
<keyword evidence="1" id="KW-0812">Transmembrane</keyword>
<feature type="transmembrane region" description="Helical" evidence="1">
    <location>
        <begin position="329"/>
        <end position="346"/>
    </location>
</feature>
<protein>
    <submittedName>
        <fullName evidence="4">Uncharacterized protein LOC120065649 isoform X1</fullName>
    </submittedName>
</protein>
<gene>
    <name evidence="4" type="primary">LOC120065649</name>
</gene>
<dbReference type="KEGG" id="snh:120065649"/>
<sequence>MFVCRGARLSAKALEQGFNSTTGAAAQLKTNRLKLVDITCTLPLRNIQTFKCSRAFCGYIGGGGRETDDSALSLDGKREKREKDMFSVKNRDSVRFIITHQQQLTRVHLVSLNLSNKSNGESLFSRTHNVTSSTLYRTNGGQRWQNKLYVDALESVFTSGANVCNHRLYPTLTVQMRPFSSVAVAPKRVEDSPADHKVRIHGHCGLVGCQQYIPHVRLIEEKLFVQFENQTPKQASAKVPELPEPEEDKPSKTQQLKKIFKEYGAVGVSFHICMSLMSLGMFYLTVSSGIDMAAILYKMGFSESLVQSKLAAGTSTFVLAYAIHKLFAPLRISITVISVPLLVRYLRKSGLFKTPNSPTH</sequence>
<dbReference type="InterPro" id="IPR045866">
    <property type="entry name" value="FAM210A/B-like"/>
</dbReference>
<evidence type="ECO:0000313" key="4">
    <source>
        <dbReference type="RefSeq" id="XP_038872641.1"/>
    </source>
</evidence>
<reference evidence="4" key="1">
    <citation type="submission" date="2025-08" db="UniProtKB">
        <authorList>
            <consortium name="RefSeq"/>
        </authorList>
    </citation>
    <scope>IDENTIFICATION</scope>
    <source>
        <tissue evidence="4">White muscle</tissue>
    </source>
</reference>
<keyword evidence="1" id="KW-0472">Membrane</keyword>
<dbReference type="Pfam" id="PF06916">
    <property type="entry name" value="FAM210A-B_dom"/>
    <property type="match status" value="1"/>
</dbReference>
<dbReference type="PANTHER" id="PTHR21377">
    <property type="entry name" value="PROTEIN FAM210B, MITOCHONDRIAL"/>
    <property type="match status" value="1"/>
</dbReference>
<feature type="transmembrane region" description="Helical" evidence="1">
    <location>
        <begin position="263"/>
        <end position="284"/>
    </location>
</feature>
<keyword evidence="3" id="KW-1185">Reference proteome</keyword>
<evidence type="ECO:0000313" key="3">
    <source>
        <dbReference type="Proteomes" id="UP000808372"/>
    </source>
</evidence>
<evidence type="ECO:0000259" key="2">
    <source>
        <dbReference type="Pfam" id="PF06916"/>
    </source>
</evidence>
<dbReference type="PANTHER" id="PTHR21377:SF0">
    <property type="entry name" value="PROTEIN FAM210B, MITOCHONDRIAL"/>
    <property type="match status" value="1"/>
</dbReference>
<keyword evidence="1" id="KW-1133">Transmembrane helix</keyword>
<evidence type="ECO:0000256" key="1">
    <source>
        <dbReference type="SAM" id="Phobius"/>
    </source>
</evidence>
<dbReference type="AlphaFoldDB" id="A0A8U1H8C9"/>
<dbReference type="GO" id="GO:0005739">
    <property type="term" value="C:mitochondrion"/>
    <property type="evidence" value="ECO:0007669"/>
    <property type="project" value="TreeGrafter"/>
</dbReference>
<dbReference type="Proteomes" id="UP000808372">
    <property type="component" value="Chromosome 20"/>
</dbReference>
<name>A0A8U1H8C9_SALNM</name>
<dbReference type="RefSeq" id="XP_038872641.1">
    <property type="nucleotide sequence ID" value="XM_039016713.1"/>
</dbReference>
<accession>A0A8U1H8C9</accession>
<feature type="domain" description="DUF1279" evidence="2">
    <location>
        <begin position="254"/>
        <end position="341"/>
    </location>
</feature>
<dbReference type="InterPro" id="IPR009688">
    <property type="entry name" value="FAM210A/B-like_dom"/>
</dbReference>
<dbReference type="GeneID" id="120065649"/>